<evidence type="ECO:0000313" key="2">
    <source>
        <dbReference type="EMBL" id="RZU49603.1"/>
    </source>
</evidence>
<keyword evidence="3" id="KW-1185">Reference proteome</keyword>
<evidence type="ECO:0008006" key="4">
    <source>
        <dbReference type="Google" id="ProtNLM"/>
    </source>
</evidence>
<dbReference type="RefSeq" id="WP_242624748.1">
    <property type="nucleotide sequence ID" value="NZ_SHKY01000001.1"/>
</dbReference>
<dbReference type="Proteomes" id="UP000292564">
    <property type="component" value="Unassembled WGS sequence"/>
</dbReference>
<feature type="region of interest" description="Disordered" evidence="1">
    <location>
        <begin position="1"/>
        <end position="20"/>
    </location>
</feature>
<dbReference type="EMBL" id="SHKY01000001">
    <property type="protein sequence ID" value="RZU49603.1"/>
    <property type="molecule type" value="Genomic_DNA"/>
</dbReference>
<evidence type="ECO:0000256" key="1">
    <source>
        <dbReference type="SAM" id="MobiDB-lite"/>
    </source>
</evidence>
<organism evidence="2 3">
    <name type="scientific">Krasilnikovia cinnamomea</name>
    <dbReference type="NCBI Taxonomy" id="349313"/>
    <lineage>
        <taxon>Bacteria</taxon>
        <taxon>Bacillati</taxon>
        <taxon>Actinomycetota</taxon>
        <taxon>Actinomycetes</taxon>
        <taxon>Micromonosporales</taxon>
        <taxon>Micromonosporaceae</taxon>
        <taxon>Krasilnikovia</taxon>
    </lineage>
</organism>
<protein>
    <recommendedName>
        <fullName evidence="4">EcsC family protein</fullName>
    </recommendedName>
</protein>
<comment type="caution">
    <text evidence="2">The sequence shown here is derived from an EMBL/GenBank/DDBJ whole genome shotgun (WGS) entry which is preliminary data.</text>
</comment>
<dbReference type="AlphaFoldDB" id="A0A4Q7ZHB7"/>
<name>A0A4Q7ZHB7_9ACTN</name>
<gene>
    <name evidence="2" type="ORF">EV385_1356</name>
</gene>
<accession>A0A4Q7ZHB7</accession>
<reference evidence="2 3" key="1">
    <citation type="submission" date="2019-02" db="EMBL/GenBank/DDBJ databases">
        <title>Sequencing the genomes of 1000 actinobacteria strains.</title>
        <authorList>
            <person name="Klenk H.-P."/>
        </authorList>
    </citation>
    <scope>NUCLEOTIDE SEQUENCE [LARGE SCALE GENOMIC DNA]</scope>
    <source>
        <strain evidence="2 3">DSM 45162</strain>
    </source>
</reference>
<evidence type="ECO:0000313" key="3">
    <source>
        <dbReference type="Proteomes" id="UP000292564"/>
    </source>
</evidence>
<sequence length="258" mass="27396">MTEPEHPAAAGSEPPAPAQATPEIGDAVAAIADADLEPGHRRRLIGRLVHDLRRGPGRLWHPRAVLRWMTDAVADIAPHVPVRDLATLRRHLPDLDDEALADRLIRNAARATAGVGATGGGLASLEWVATPALLSAPVLLAAETVAVVAVELKLVGELHEVYGRPITGGPAQRATALMQSWGQQRGLNPLTTGTGFGTVLGTAARKDLQNTLLRRFGRNLTTFGPMLTGAAVGAYLNRRATRALGEKVQRDLRGEPLR</sequence>
<proteinExistence type="predicted"/>